<feature type="compositionally biased region" description="Polar residues" evidence="1">
    <location>
        <begin position="29"/>
        <end position="47"/>
    </location>
</feature>
<evidence type="ECO:0000256" key="1">
    <source>
        <dbReference type="SAM" id="MobiDB-lite"/>
    </source>
</evidence>
<keyword evidence="3" id="KW-1185">Reference proteome</keyword>
<accession>A0ABN7X3J7</accession>
<name>A0ABN7X3J7_GIGMA</name>
<proteinExistence type="predicted"/>
<gene>
    <name evidence="2" type="ORF">GMARGA_LOCUS38262</name>
</gene>
<evidence type="ECO:0000313" key="2">
    <source>
        <dbReference type="EMBL" id="CAG8846641.1"/>
    </source>
</evidence>
<feature type="non-terminal residue" evidence="2">
    <location>
        <position position="1"/>
    </location>
</feature>
<reference evidence="2 3" key="1">
    <citation type="submission" date="2021-06" db="EMBL/GenBank/DDBJ databases">
        <authorList>
            <person name="Kallberg Y."/>
            <person name="Tangrot J."/>
            <person name="Rosling A."/>
        </authorList>
    </citation>
    <scope>NUCLEOTIDE SEQUENCE [LARGE SCALE GENOMIC DNA]</scope>
    <source>
        <strain evidence="2 3">120-4 pot B 10/14</strain>
    </source>
</reference>
<feature type="non-terminal residue" evidence="2">
    <location>
        <position position="102"/>
    </location>
</feature>
<evidence type="ECO:0000313" key="3">
    <source>
        <dbReference type="Proteomes" id="UP000789901"/>
    </source>
</evidence>
<dbReference type="EMBL" id="CAJVQB010084365">
    <property type="protein sequence ID" value="CAG8846641.1"/>
    <property type="molecule type" value="Genomic_DNA"/>
</dbReference>
<organism evidence="2 3">
    <name type="scientific">Gigaspora margarita</name>
    <dbReference type="NCBI Taxonomy" id="4874"/>
    <lineage>
        <taxon>Eukaryota</taxon>
        <taxon>Fungi</taxon>
        <taxon>Fungi incertae sedis</taxon>
        <taxon>Mucoromycota</taxon>
        <taxon>Glomeromycotina</taxon>
        <taxon>Glomeromycetes</taxon>
        <taxon>Diversisporales</taxon>
        <taxon>Gigasporaceae</taxon>
        <taxon>Gigaspora</taxon>
    </lineage>
</organism>
<sequence length="102" mass="11866">IIFENIIFIKNNNSKIFDNEINKNKVSKNNAKISQANKENADGSTSSLKRHLEKQHKNIITNEKITGAMDKFVKKEELLFTQEDWNNDLIKWIISDDQSFVV</sequence>
<comment type="caution">
    <text evidence="2">The sequence shown here is derived from an EMBL/GenBank/DDBJ whole genome shotgun (WGS) entry which is preliminary data.</text>
</comment>
<feature type="region of interest" description="Disordered" evidence="1">
    <location>
        <begin position="29"/>
        <end position="50"/>
    </location>
</feature>
<dbReference type="Proteomes" id="UP000789901">
    <property type="component" value="Unassembled WGS sequence"/>
</dbReference>
<protein>
    <submittedName>
        <fullName evidence="2">10513_t:CDS:1</fullName>
    </submittedName>
</protein>